<proteinExistence type="predicted"/>
<accession>G3H5C4</accession>
<dbReference type="Proteomes" id="UP000001075">
    <property type="component" value="Unassembled WGS sequence"/>
</dbReference>
<name>G3H5C4_CRIGR</name>
<organism evidence="1 2">
    <name type="scientific">Cricetulus griseus</name>
    <name type="common">Chinese hamster</name>
    <name type="synonym">Cricetulus barabensis griseus</name>
    <dbReference type="NCBI Taxonomy" id="10029"/>
    <lineage>
        <taxon>Eukaryota</taxon>
        <taxon>Metazoa</taxon>
        <taxon>Chordata</taxon>
        <taxon>Craniata</taxon>
        <taxon>Vertebrata</taxon>
        <taxon>Euteleostomi</taxon>
        <taxon>Mammalia</taxon>
        <taxon>Eutheria</taxon>
        <taxon>Euarchontoglires</taxon>
        <taxon>Glires</taxon>
        <taxon>Rodentia</taxon>
        <taxon>Myomorpha</taxon>
        <taxon>Muroidea</taxon>
        <taxon>Cricetidae</taxon>
        <taxon>Cricetinae</taxon>
        <taxon>Cricetulus</taxon>
    </lineage>
</organism>
<dbReference type="InParanoid" id="G3H5C4"/>
<gene>
    <name evidence="1" type="ORF">I79_005505</name>
</gene>
<evidence type="ECO:0000313" key="2">
    <source>
        <dbReference type="Proteomes" id="UP000001075"/>
    </source>
</evidence>
<evidence type="ECO:0000313" key="1">
    <source>
        <dbReference type="EMBL" id="EGW05132.1"/>
    </source>
</evidence>
<sequence>MVTQIMYVYLHFYFRFVKFWDLGFVSFGIKGYNRTSEHSNRLDTTINSAQKPNHTALIILNASDTDLYNYVTVELTSSANESVAGQYKAVRWC</sequence>
<reference evidence="2" key="1">
    <citation type="journal article" date="2011" name="Nat. Biotechnol.">
        <title>The genomic sequence of the Chinese hamster ovary (CHO)-K1 cell line.</title>
        <authorList>
            <person name="Xu X."/>
            <person name="Nagarajan H."/>
            <person name="Lewis N.E."/>
            <person name="Pan S."/>
            <person name="Cai Z."/>
            <person name="Liu X."/>
            <person name="Chen W."/>
            <person name="Xie M."/>
            <person name="Wang W."/>
            <person name="Hammond S."/>
            <person name="Andersen M.R."/>
            <person name="Neff N."/>
            <person name="Passarelli B."/>
            <person name="Koh W."/>
            <person name="Fan H.C."/>
            <person name="Wang J."/>
            <person name="Gui Y."/>
            <person name="Lee K.H."/>
            <person name="Betenbaugh M.J."/>
            <person name="Quake S.R."/>
            <person name="Famili I."/>
            <person name="Palsson B.O."/>
            <person name="Wang J."/>
        </authorList>
    </citation>
    <scope>NUCLEOTIDE SEQUENCE [LARGE SCALE GENOMIC DNA]</scope>
    <source>
        <strain evidence="2">CHO K1 cell line</strain>
    </source>
</reference>
<dbReference type="AlphaFoldDB" id="G3H5C4"/>
<protein>
    <submittedName>
        <fullName evidence="1">Uncharacterized protein</fullName>
    </submittedName>
</protein>
<dbReference type="EMBL" id="JH000157">
    <property type="protein sequence ID" value="EGW05132.1"/>
    <property type="molecule type" value="Genomic_DNA"/>
</dbReference>